<comment type="caution">
    <text evidence="3">The sequence shown here is derived from an EMBL/GenBank/DDBJ whole genome shotgun (WGS) entry which is preliminary data.</text>
</comment>
<sequence>MNEQTITQQAVSEAADRLWEAARSGIATTPVRAVVGTEDLSTAYAVQRELIDRALAGGDRLVGRKVGLTAPAVQAQLGVDQPDFGALLASMEVDGPIARHRVLQPRVEAEIAFVIGRDVTEVPEDPADLIPYVARAVPAIEVVDSRVAGWDITITDTIADNASSGLFALGTDEVRLDADVIREVEARMSVDGEVVSTGRGAACLGSPLAALAWVARTMIGLGTPLRSGEVVLSGALGPMVDAEPGRRYVASFNHDGRTSEVAVEFEEARP</sequence>
<keyword evidence="3" id="KW-0378">Hydrolase</keyword>
<organism evidence="3 4">
    <name type="scientific">Nocardioides endophyticus</name>
    <dbReference type="NCBI Taxonomy" id="1353775"/>
    <lineage>
        <taxon>Bacteria</taxon>
        <taxon>Bacillati</taxon>
        <taxon>Actinomycetota</taxon>
        <taxon>Actinomycetes</taxon>
        <taxon>Propionibacteriales</taxon>
        <taxon>Nocardioidaceae</taxon>
        <taxon>Nocardioides</taxon>
    </lineage>
</organism>
<dbReference type="Gene3D" id="3.90.850.10">
    <property type="entry name" value="Fumarylacetoacetase-like, C-terminal domain"/>
    <property type="match status" value="1"/>
</dbReference>
<dbReference type="RefSeq" id="WP_345525881.1">
    <property type="nucleotide sequence ID" value="NZ_BAABKN010000009.1"/>
</dbReference>
<dbReference type="PANTHER" id="PTHR30143:SF0">
    <property type="entry name" value="2-KETO-4-PENTENOATE HYDRATASE"/>
    <property type="match status" value="1"/>
</dbReference>
<keyword evidence="1" id="KW-0456">Lyase</keyword>
<evidence type="ECO:0000313" key="4">
    <source>
        <dbReference type="Proteomes" id="UP001499882"/>
    </source>
</evidence>
<proteinExistence type="predicted"/>
<evidence type="ECO:0000256" key="1">
    <source>
        <dbReference type="ARBA" id="ARBA00023239"/>
    </source>
</evidence>
<dbReference type="Proteomes" id="UP001499882">
    <property type="component" value="Unassembled WGS sequence"/>
</dbReference>
<keyword evidence="4" id="KW-1185">Reference proteome</keyword>
<accession>A0ABP8YLA1</accession>
<dbReference type="PANTHER" id="PTHR30143">
    <property type="entry name" value="ACID HYDRATASE"/>
    <property type="match status" value="1"/>
</dbReference>
<feature type="domain" description="Fumarylacetoacetase-like C-terminal" evidence="2">
    <location>
        <begin position="95"/>
        <end position="249"/>
    </location>
</feature>
<dbReference type="EMBL" id="BAABKN010000009">
    <property type="protein sequence ID" value="GAA4730968.1"/>
    <property type="molecule type" value="Genomic_DNA"/>
</dbReference>
<dbReference type="InterPro" id="IPR050772">
    <property type="entry name" value="Hydratase-Decarb/MhpD_sf"/>
</dbReference>
<dbReference type="GO" id="GO:0016787">
    <property type="term" value="F:hydrolase activity"/>
    <property type="evidence" value="ECO:0007669"/>
    <property type="project" value="UniProtKB-KW"/>
</dbReference>
<name>A0ABP8YLA1_9ACTN</name>
<dbReference type="InterPro" id="IPR011234">
    <property type="entry name" value="Fumarylacetoacetase-like_C"/>
</dbReference>
<gene>
    <name evidence="3" type="ORF">GCM10023350_12860</name>
</gene>
<dbReference type="SUPFAM" id="SSF56529">
    <property type="entry name" value="FAH"/>
    <property type="match status" value="1"/>
</dbReference>
<evidence type="ECO:0000313" key="3">
    <source>
        <dbReference type="EMBL" id="GAA4730968.1"/>
    </source>
</evidence>
<protein>
    <submittedName>
        <fullName evidence="3">Fumarylacetoacetate hydrolase family protein</fullName>
    </submittedName>
</protein>
<dbReference type="InterPro" id="IPR036663">
    <property type="entry name" value="Fumarylacetoacetase_C_sf"/>
</dbReference>
<evidence type="ECO:0000259" key="2">
    <source>
        <dbReference type="Pfam" id="PF01557"/>
    </source>
</evidence>
<reference evidence="4" key="1">
    <citation type="journal article" date="2019" name="Int. J. Syst. Evol. Microbiol.">
        <title>The Global Catalogue of Microorganisms (GCM) 10K type strain sequencing project: providing services to taxonomists for standard genome sequencing and annotation.</title>
        <authorList>
            <consortium name="The Broad Institute Genomics Platform"/>
            <consortium name="The Broad Institute Genome Sequencing Center for Infectious Disease"/>
            <person name="Wu L."/>
            <person name="Ma J."/>
        </authorList>
    </citation>
    <scope>NUCLEOTIDE SEQUENCE [LARGE SCALE GENOMIC DNA]</scope>
    <source>
        <strain evidence="4">JCM 18532</strain>
    </source>
</reference>
<dbReference type="Pfam" id="PF01557">
    <property type="entry name" value="FAA_hydrolase"/>
    <property type="match status" value="1"/>
</dbReference>